<proteinExistence type="evidence at transcript level"/>
<evidence type="ECO:0000256" key="2">
    <source>
        <dbReference type="ARBA" id="ARBA00012396"/>
    </source>
</evidence>
<dbReference type="CDD" id="cd00683">
    <property type="entry name" value="Trans_IPPS_HH"/>
    <property type="match status" value="1"/>
</dbReference>
<evidence type="ECO:0000256" key="4">
    <source>
        <dbReference type="ARBA" id="ARBA00022746"/>
    </source>
</evidence>
<dbReference type="SUPFAM" id="SSF48576">
    <property type="entry name" value="Terpenoid synthases"/>
    <property type="match status" value="1"/>
</dbReference>
<dbReference type="InterPro" id="IPR044843">
    <property type="entry name" value="Trans_IPPS_bact-type"/>
</dbReference>
<dbReference type="AlphaFoldDB" id="A0A0U5ARE7"/>
<dbReference type="PROSITE" id="PS01045">
    <property type="entry name" value="SQUALEN_PHYTOEN_SYN_2"/>
    <property type="match status" value="1"/>
</dbReference>
<dbReference type="GO" id="GO:0004311">
    <property type="term" value="F:geranylgeranyl diphosphate synthase activity"/>
    <property type="evidence" value="ECO:0007669"/>
    <property type="project" value="InterPro"/>
</dbReference>
<dbReference type="SFLD" id="SFLDG01212">
    <property type="entry name" value="Phytoene_synthase_like"/>
    <property type="match status" value="1"/>
</dbReference>
<dbReference type="BRENDA" id="2.5.1.32">
    <property type="organism ID" value="2197"/>
</dbReference>
<gene>
    <name evidence="6" type="primary">crtB</name>
</gene>
<dbReference type="InterPro" id="IPR002060">
    <property type="entry name" value="Squ/phyt_synthse"/>
</dbReference>
<evidence type="ECO:0000256" key="1">
    <source>
        <dbReference type="ARBA" id="ARBA00001805"/>
    </source>
</evidence>
<dbReference type="InterPro" id="IPR019845">
    <property type="entry name" value="Squalene/phytoene_synthase_CS"/>
</dbReference>
<dbReference type="InterPro" id="IPR008949">
    <property type="entry name" value="Isoprenoid_synthase_dom_sf"/>
</dbReference>
<dbReference type="EC" id="2.5.1.32" evidence="2"/>
<keyword evidence="3" id="KW-0808">Transferase</keyword>
<evidence type="ECO:0000256" key="5">
    <source>
        <dbReference type="SAM" id="MobiDB-lite"/>
    </source>
</evidence>
<dbReference type="GO" id="GO:0016117">
    <property type="term" value="P:carotenoid biosynthetic process"/>
    <property type="evidence" value="ECO:0007669"/>
    <property type="project" value="UniProtKB-KW"/>
</dbReference>
<dbReference type="SFLD" id="SFLDS00005">
    <property type="entry name" value="Isoprenoid_Synthase_Type_I"/>
    <property type="match status" value="1"/>
</dbReference>
<dbReference type="SFLD" id="SFLDG01018">
    <property type="entry name" value="Squalene/Phytoene_Synthase_Lik"/>
    <property type="match status" value="1"/>
</dbReference>
<dbReference type="Gene3D" id="1.10.600.10">
    <property type="entry name" value="Farnesyl Diphosphate Synthase"/>
    <property type="match status" value="1"/>
</dbReference>
<reference evidence="6" key="1">
    <citation type="journal article" date="2016" name="BMC Plant Biol.">
        <title>Identification and functional analysis of the geranylgeranyl pyrophosphate synthase gene (crtE) and phytoene synthase gene (crtB) for carotenoid biosynthesis in Euglena gracilis.</title>
        <authorList>
            <person name="Kato S."/>
            <person name="Takaichi S."/>
            <person name="Ishikawa T."/>
            <person name="Asahina M."/>
            <person name="Takahashi S."/>
            <person name="Shinomura T."/>
        </authorList>
    </citation>
    <scope>NUCLEOTIDE SEQUENCE</scope>
    <source>
        <strain evidence="6">Z</strain>
    </source>
</reference>
<dbReference type="PANTHER" id="PTHR31480">
    <property type="entry name" value="BIFUNCTIONAL LYCOPENE CYCLASE/PHYTOENE SYNTHASE"/>
    <property type="match status" value="1"/>
</dbReference>
<dbReference type="SMR" id="A0A0U5ARE7"/>
<keyword evidence="4" id="KW-0125">Carotenoid biosynthesis</keyword>
<protein>
    <recommendedName>
        <fullName evidence="2">15-cis-phytoene synthase</fullName>
        <ecNumber evidence="2">2.5.1.32</ecNumber>
    </recommendedName>
</protein>
<sequence>MSGQRHRLASRQPLYCGGADRPRDPPGHAGKVSKVLATTALLLVCATSSAAFHRMAASSWFARVQPASNVVPTSATWTPRLPTGLRAIHVDNMESPGLPSVALETKTFNAQAVEEAYNEVEKIMAHYAKTFYLGSKFFPLKKRKAIWAVYVWCRRTDEIVDGPTVSKDPTKLLADLREWEQRLDLMFDGKAVDALDYALAESLKVFPGKKQPYYDMIEGMRMDLPVVGQQRYQTWDDLYLYCYRVASTVGLMTLPVMGLTPGYTFEQAEPPAVALGIALQITNILRDVGEDYRDRGRIYLPLEDMARFGVTEDQIQAEIVDENYRALMRFEIQRARDYYALAKTGIPMLAPEARMPVQSSLDLYSQILDSIERNDYDNFRQRAYVSNWNKLVTLPLSWLRTWGLKI</sequence>
<organism evidence="6">
    <name type="scientific">Euglena gracilis</name>
    <dbReference type="NCBI Taxonomy" id="3039"/>
    <lineage>
        <taxon>Eukaryota</taxon>
        <taxon>Discoba</taxon>
        <taxon>Euglenozoa</taxon>
        <taxon>Euglenida</taxon>
        <taxon>Spirocuta</taxon>
        <taxon>Euglenophyceae</taxon>
        <taxon>Euglenales</taxon>
        <taxon>Euglenaceae</taxon>
        <taxon>Euglena</taxon>
    </lineage>
</organism>
<dbReference type="Pfam" id="PF00494">
    <property type="entry name" value="SQS_PSY"/>
    <property type="match status" value="1"/>
</dbReference>
<evidence type="ECO:0000256" key="3">
    <source>
        <dbReference type="ARBA" id="ARBA00022679"/>
    </source>
</evidence>
<feature type="region of interest" description="Disordered" evidence="5">
    <location>
        <begin position="1"/>
        <end position="31"/>
    </location>
</feature>
<accession>A0A0U5ARE7</accession>
<dbReference type="GO" id="GO:0051996">
    <property type="term" value="F:squalene synthase [NAD(P)H] activity"/>
    <property type="evidence" value="ECO:0007669"/>
    <property type="project" value="InterPro"/>
</dbReference>
<dbReference type="EMBL" id="LC062707">
    <property type="protein sequence ID" value="BAU24764.1"/>
    <property type="molecule type" value="mRNA"/>
</dbReference>
<comment type="catalytic activity">
    <reaction evidence="1">
        <text>2 (2E,6E,10E)-geranylgeranyl diphosphate = 15-cis-phytoene + 2 diphosphate</text>
        <dbReference type="Rhea" id="RHEA:34475"/>
        <dbReference type="ChEBI" id="CHEBI:27787"/>
        <dbReference type="ChEBI" id="CHEBI:33019"/>
        <dbReference type="ChEBI" id="CHEBI:58756"/>
        <dbReference type="EC" id="2.5.1.32"/>
    </reaction>
</comment>
<name>A0A0U5ARE7_EUGGR</name>
<dbReference type="InterPro" id="IPR033904">
    <property type="entry name" value="Trans_IPPS_HH"/>
</dbReference>
<evidence type="ECO:0000313" key="6">
    <source>
        <dbReference type="EMBL" id="BAU24764.1"/>
    </source>
</evidence>